<accession>A0ABC8RBP0</accession>
<feature type="domain" description="E3 ubiquitin-protein ligase ARIH1-like UBA-like" evidence="2">
    <location>
        <begin position="158"/>
        <end position="197"/>
    </location>
</feature>
<comment type="caution">
    <text evidence="3">The sequence shown here is derived from an EMBL/GenBank/DDBJ whole genome shotgun (WGS) entry which is preliminary data.</text>
</comment>
<evidence type="ECO:0000256" key="1">
    <source>
        <dbReference type="SAM" id="MobiDB-lite"/>
    </source>
</evidence>
<feature type="region of interest" description="Disordered" evidence="1">
    <location>
        <begin position="1"/>
        <end position="58"/>
    </location>
</feature>
<organism evidence="3 4">
    <name type="scientific">Ilex paraguariensis</name>
    <name type="common">yerba mate</name>
    <dbReference type="NCBI Taxonomy" id="185542"/>
    <lineage>
        <taxon>Eukaryota</taxon>
        <taxon>Viridiplantae</taxon>
        <taxon>Streptophyta</taxon>
        <taxon>Embryophyta</taxon>
        <taxon>Tracheophyta</taxon>
        <taxon>Spermatophyta</taxon>
        <taxon>Magnoliopsida</taxon>
        <taxon>eudicotyledons</taxon>
        <taxon>Gunneridae</taxon>
        <taxon>Pentapetalae</taxon>
        <taxon>asterids</taxon>
        <taxon>campanulids</taxon>
        <taxon>Aquifoliales</taxon>
        <taxon>Aquifoliaceae</taxon>
        <taxon>Ilex</taxon>
    </lineage>
</organism>
<evidence type="ECO:0000313" key="3">
    <source>
        <dbReference type="EMBL" id="CAK9141647.1"/>
    </source>
</evidence>
<dbReference type="EMBL" id="CAUOFW020001158">
    <property type="protein sequence ID" value="CAK9141647.1"/>
    <property type="molecule type" value="Genomic_DNA"/>
</dbReference>
<dbReference type="SUPFAM" id="SSF57850">
    <property type="entry name" value="RING/U-box"/>
    <property type="match status" value="1"/>
</dbReference>
<gene>
    <name evidence="3" type="ORF">ILEXP_LOCUS9240</name>
</gene>
<keyword evidence="4" id="KW-1185">Reference proteome</keyword>
<dbReference type="AlphaFoldDB" id="A0ABC8RBP0"/>
<feature type="compositionally biased region" description="Acidic residues" evidence="1">
    <location>
        <begin position="1"/>
        <end position="51"/>
    </location>
</feature>
<sequence>MDSEDDMHDANDVESLDDDFYSGDYEMENYGDNDEMPDFDFMDNDTDDSDEVSASRQQNKEWQQSCNSCKSSGSPLVPTSFFLDHQHPWSEGEEEKEGISTGTNCDNHPLCNFILLGFKSKNMGYKCNCSALAMSVTGFRFCAKQKTYTVWKEEDIRQRQEDDIARISAVLSIPKVAACILLRRYNWDLNNVYEAWFADEDGVRKAVGLLEKPVVQFRNEELTCGICFERYPLDGMRAVACGHPFCVTCWTGLIEWDRRMKSRSKKIKLQLRLVGWILTSFKSLWNKVNHMDFGFLSISLEVDDQWKVYMISMRGISWLMRRVVVSRR</sequence>
<dbReference type="Pfam" id="PF21235">
    <property type="entry name" value="UBA_ARI1"/>
    <property type="match status" value="1"/>
</dbReference>
<dbReference type="Gene3D" id="3.30.40.10">
    <property type="entry name" value="Zinc/RING finger domain, C3HC4 (zinc finger)"/>
    <property type="match status" value="1"/>
</dbReference>
<evidence type="ECO:0000259" key="2">
    <source>
        <dbReference type="Pfam" id="PF21235"/>
    </source>
</evidence>
<dbReference type="Proteomes" id="UP001642360">
    <property type="component" value="Unassembled WGS sequence"/>
</dbReference>
<dbReference type="InterPro" id="IPR048962">
    <property type="entry name" value="ARIH1-like_UBL"/>
</dbReference>
<reference evidence="3 4" key="1">
    <citation type="submission" date="2024-02" db="EMBL/GenBank/DDBJ databases">
        <authorList>
            <person name="Vignale AGUSTIN F."/>
            <person name="Sosa J E."/>
            <person name="Modenutti C."/>
        </authorList>
    </citation>
    <scope>NUCLEOTIDE SEQUENCE [LARGE SCALE GENOMIC DNA]</scope>
</reference>
<name>A0ABC8RBP0_9AQUA</name>
<proteinExistence type="predicted"/>
<dbReference type="InterPro" id="IPR013083">
    <property type="entry name" value="Znf_RING/FYVE/PHD"/>
</dbReference>
<protein>
    <recommendedName>
        <fullName evidence="2">E3 ubiquitin-protein ligase ARIH1-like UBA-like domain-containing protein</fullName>
    </recommendedName>
</protein>
<evidence type="ECO:0000313" key="4">
    <source>
        <dbReference type="Proteomes" id="UP001642360"/>
    </source>
</evidence>